<comment type="similarity">
    <text evidence="3">Belongs to the peptidase M50B family.</text>
</comment>
<dbReference type="InterPro" id="IPR008915">
    <property type="entry name" value="Peptidase_M50"/>
</dbReference>
<keyword evidence="7" id="KW-0378">Hydrolase</keyword>
<sequence>MHTGKVAGTQIILNNWFLVLLGLFALAGMLGKVLIVFGAIICHELAHAGTAHLLGFKVREIELLPFGGVARIDRLNEAAPVQDMLIAAAGPLCSLVLAAFTHLMMTKFAYRHEEWAFFLQVNIMLACFNLLPALPLDGGRIFRAWLCRVLDYGRATQIVVTVSKGISLGLLGYSLADFGLSGTVNVTFIAAGIFLFASARAETQIAGFRTMRVLAHKKELLTAKGIMSTAHFTAVGSMPIKEVMKHFQPEQYYLVIVVDESLAVQGQVTETELWEVLTKKGISATLFDILQ</sequence>
<keyword evidence="5 12" id="KW-0812">Transmembrane</keyword>
<feature type="domain" description="Peptidase M50" evidence="13">
    <location>
        <begin position="115"/>
        <end position="164"/>
    </location>
</feature>
<evidence type="ECO:0000313" key="14">
    <source>
        <dbReference type="EMBL" id="TCL36475.1"/>
    </source>
</evidence>
<gene>
    <name evidence="14" type="ORF">EV210_108115</name>
</gene>
<evidence type="ECO:0000256" key="3">
    <source>
        <dbReference type="ARBA" id="ARBA00007931"/>
    </source>
</evidence>
<dbReference type="GO" id="GO:0006508">
    <property type="term" value="P:proteolysis"/>
    <property type="evidence" value="ECO:0007669"/>
    <property type="project" value="UniProtKB-KW"/>
</dbReference>
<feature type="transmembrane region" description="Helical" evidence="12">
    <location>
        <begin position="12"/>
        <end position="41"/>
    </location>
</feature>
<dbReference type="GO" id="GO:0016020">
    <property type="term" value="C:membrane"/>
    <property type="evidence" value="ECO:0007669"/>
    <property type="project" value="UniProtKB-SubCell"/>
</dbReference>
<evidence type="ECO:0000256" key="5">
    <source>
        <dbReference type="ARBA" id="ARBA00022692"/>
    </source>
</evidence>
<evidence type="ECO:0000256" key="7">
    <source>
        <dbReference type="ARBA" id="ARBA00022801"/>
    </source>
</evidence>
<keyword evidence="11 12" id="KW-0472">Membrane</keyword>
<evidence type="ECO:0000256" key="2">
    <source>
        <dbReference type="ARBA" id="ARBA00004141"/>
    </source>
</evidence>
<keyword evidence="9 12" id="KW-1133">Transmembrane helix</keyword>
<comment type="caution">
    <text evidence="14">The sequence shown here is derived from an EMBL/GenBank/DDBJ whole genome shotgun (WGS) entry which is preliminary data.</text>
</comment>
<dbReference type="RefSeq" id="WP_132081174.1">
    <property type="nucleotide sequence ID" value="NZ_SLUI01000008.1"/>
</dbReference>
<feature type="domain" description="Peptidase M50" evidence="13">
    <location>
        <begin position="34"/>
        <end position="105"/>
    </location>
</feature>
<keyword evidence="8" id="KW-0862">Zinc</keyword>
<dbReference type="OrthoDB" id="166377at2"/>
<comment type="subcellular location">
    <subcellularLocation>
        <location evidence="2">Membrane</location>
        <topology evidence="2">Multi-pass membrane protein</topology>
    </subcellularLocation>
</comment>
<dbReference type="InterPro" id="IPR046342">
    <property type="entry name" value="CBS_dom_sf"/>
</dbReference>
<accession>A0A4R1PVY1</accession>
<organism evidence="14 15">
    <name type="scientific">Anaerospora hongkongensis</name>
    <dbReference type="NCBI Taxonomy" id="244830"/>
    <lineage>
        <taxon>Bacteria</taxon>
        <taxon>Bacillati</taxon>
        <taxon>Bacillota</taxon>
        <taxon>Negativicutes</taxon>
        <taxon>Selenomonadales</taxon>
        <taxon>Sporomusaceae</taxon>
        <taxon>Anaerospora</taxon>
    </lineage>
</organism>
<feature type="transmembrane region" description="Helical" evidence="12">
    <location>
        <begin position="115"/>
        <end position="134"/>
    </location>
</feature>
<protein>
    <submittedName>
        <fullName evidence="14">Stage IV sporulation protein FB</fullName>
    </submittedName>
</protein>
<evidence type="ECO:0000259" key="13">
    <source>
        <dbReference type="Pfam" id="PF02163"/>
    </source>
</evidence>
<evidence type="ECO:0000256" key="11">
    <source>
        <dbReference type="ARBA" id="ARBA00023136"/>
    </source>
</evidence>
<proteinExistence type="inferred from homology"/>
<dbReference type="PANTHER" id="PTHR39188:SF3">
    <property type="entry name" value="STAGE IV SPORULATION PROTEIN FB"/>
    <property type="match status" value="1"/>
</dbReference>
<keyword evidence="10" id="KW-0482">Metalloprotease</keyword>
<feature type="transmembrane region" description="Helical" evidence="12">
    <location>
        <begin position="84"/>
        <end position="103"/>
    </location>
</feature>
<feature type="transmembrane region" description="Helical" evidence="12">
    <location>
        <begin position="178"/>
        <end position="199"/>
    </location>
</feature>
<evidence type="ECO:0000256" key="4">
    <source>
        <dbReference type="ARBA" id="ARBA00022670"/>
    </source>
</evidence>
<evidence type="ECO:0000313" key="15">
    <source>
        <dbReference type="Proteomes" id="UP000295063"/>
    </source>
</evidence>
<reference evidence="14 15" key="1">
    <citation type="submission" date="2019-03" db="EMBL/GenBank/DDBJ databases">
        <title>Genomic Encyclopedia of Type Strains, Phase IV (KMG-IV): sequencing the most valuable type-strain genomes for metagenomic binning, comparative biology and taxonomic classification.</title>
        <authorList>
            <person name="Goeker M."/>
        </authorList>
    </citation>
    <scope>NUCLEOTIDE SEQUENCE [LARGE SCALE GENOMIC DNA]</scope>
    <source>
        <strain evidence="14 15">DSM 15969</strain>
    </source>
</reference>
<keyword evidence="4" id="KW-0645">Protease</keyword>
<dbReference type="Proteomes" id="UP000295063">
    <property type="component" value="Unassembled WGS sequence"/>
</dbReference>
<dbReference type="EMBL" id="SLUI01000008">
    <property type="protein sequence ID" value="TCL36475.1"/>
    <property type="molecule type" value="Genomic_DNA"/>
</dbReference>
<keyword evidence="6" id="KW-0479">Metal-binding</keyword>
<comment type="cofactor">
    <cofactor evidence="1">
        <name>Zn(2+)</name>
        <dbReference type="ChEBI" id="CHEBI:29105"/>
    </cofactor>
</comment>
<dbReference type="PANTHER" id="PTHR39188">
    <property type="entry name" value="MEMBRANE-ASSOCIATED ZINC METALLOPROTEASE M50B"/>
    <property type="match status" value="1"/>
</dbReference>
<evidence type="ECO:0000256" key="1">
    <source>
        <dbReference type="ARBA" id="ARBA00001947"/>
    </source>
</evidence>
<dbReference type="GO" id="GO:0008237">
    <property type="term" value="F:metallopeptidase activity"/>
    <property type="evidence" value="ECO:0007669"/>
    <property type="project" value="UniProtKB-KW"/>
</dbReference>
<evidence type="ECO:0000256" key="10">
    <source>
        <dbReference type="ARBA" id="ARBA00023049"/>
    </source>
</evidence>
<evidence type="ECO:0000256" key="6">
    <source>
        <dbReference type="ARBA" id="ARBA00022723"/>
    </source>
</evidence>
<dbReference type="AlphaFoldDB" id="A0A4R1PVY1"/>
<evidence type="ECO:0000256" key="12">
    <source>
        <dbReference type="SAM" id="Phobius"/>
    </source>
</evidence>
<name>A0A4R1PVY1_9FIRM</name>
<evidence type="ECO:0000256" key="9">
    <source>
        <dbReference type="ARBA" id="ARBA00022989"/>
    </source>
</evidence>
<dbReference type="GO" id="GO:0046872">
    <property type="term" value="F:metal ion binding"/>
    <property type="evidence" value="ECO:0007669"/>
    <property type="project" value="UniProtKB-KW"/>
</dbReference>
<evidence type="ECO:0000256" key="8">
    <source>
        <dbReference type="ARBA" id="ARBA00022833"/>
    </source>
</evidence>
<dbReference type="Pfam" id="PF02163">
    <property type="entry name" value="Peptidase_M50"/>
    <property type="match status" value="2"/>
</dbReference>
<dbReference type="CDD" id="cd06161">
    <property type="entry name" value="S2P-M50_SpoIVFB"/>
    <property type="match status" value="1"/>
</dbReference>
<dbReference type="SUPFAM" id="SSF54631">
    <property type="entry name" value="CBS-domain pair"/>
    <property type="match status" value="1"/>
</dbReference>
<keyword evidence="15" id="KW-1185">Reference proteome</keyword>